<dbReference type="EMBL" id="BNAY01000007">
    <property type="protein sequence ID" value="GHH28910.1"/>
    <property type="molecule type" value="Genomic_DNA"/>
</dbReference>
<evidence type="ECO:0000256" key="4">
    <source>
        <dbReference type="ARBA" id="ARBA00023163"/>
    </source>
</evidence>
<dbReference type="Pfam" id="PF03861">
    <property type="entry name" value="ANTAR"/>
    <property type="match status" value="1"/>
</dbReference>
<dbReference type="InterPro" id="IPR005561">
    <property type="entry name" value="ANTAR"/>
</dbReference>
<dbReference type="PROSITE" id="PS50921">
    <property type="entry name" value="ANTAR"/>
    <property type="match status" value="1"/>
</dbReference>
<keyword evidence="2" id="KW-0418">Kinase</keyword>
<dbReference type="SUPFAM" id="SSF52172">
    <property type="entry name" value="CheY-like"/>
    <property type="match status" value="1"/>
</dbReference>
<dbReference type="InterPro" id="IPR011006">
    <property type="entry name" value="CheY-like_superfamily"/>
</dbReference>
<dbReference type="SMART" id="SM00065">
    <property type="entry name" value="GAF"/>
    <property type="match status" value="1"/>
</dbReference>
<comment type="caution">
    <text evidence="6">The sequence shown here is derived from an EMBL/GenBank/DDBJ whole genome shotgun (WGS) entry which is preliminary data.</text>
</comment>
<evidence type="ECO:0000313" key="6">
    <source>
        <dbReference type="EMBL" id="GHH28910.1"/>
    </source>
</evidence>
<evidence type="ECO:0000256" key="3">
    <source>
        <dbReference type="ARBA" id="ARBA00023015"/>
    </source>
</evidence>
<dbReference type="InterPro" id="IPR012074">
    <property type="entry name" value="GAF_ANTAR"/>
</dbReference>
<name>A0ABQ3M0N0_9PSEU</name>
<dbReference type="RefSeq" id="WP_229908014.1">
    <property type="nucleotide sequence ID" value="NZ_BNAY01000007.1"/>
</dbReference>
<dbReference type="Gene3D" id="3.30.450.40">
    <property type="match status" value="1"/>
</dbReference>
<dbReference type="InterPro" id="IPR029016">
    <property type="entry name" value="GAF-like_dom_sf"/>
</dbReference>
<dbReference type="InterPro" id="IPR003018">
    <property type="entry name" value="GAF"/>
</dbReference>
<keyword evidence="7" id="KW-1185">Reference proteome</keyword>
<evidence type="ECO:0000313" key="7">
    <source>
        <dbReference type="Proteomes" id="UP000635387"/>
    </source>
</evidence>
<organism evidence="6 7">
    <name type="scientific">Amycolatopsis oliviviridis</name>
    <dbReference type="NCBI Taxonomy" id="1471590"/>
    <lineage>
        <taxon>Bacteria</taxon>
        <taxon>Bacillati</taxon>
        <taxon>Actinomycetota</taxon>
        <taxon>Actinomycetes</taxon>
        <taxon>Pseudonocardiales</taxon>
        <taxon>Pseudonocardiaceae</taxon>
        <taxon>Amycolatopsis</taxon>
    </lineage>
</organism>
<dbReference type="SUPFAM" id="SSF55781">
    <property type="entry name" value="GAF domain-like"/>
    <property type="match status" value="1"/>
</dbReference>
<accession>A0ABQ3M0N0</accession>
<evidence type="ECO:0000256" key="2">
    <source>
        <dbReference type="ARBA" id="ARBA00022777"/>
    </source>
</evidence>
<dbReference type="Pfam" id="PF13185">
    <property type="entry name" value="GAF_2"/>
    <property type="match status" value="1"/>
</dbReference>
<gene>
    <name evidence="6" type="ORF">GCM10017790_60510</name>
</gene>
<dbReference type="PIRSF" id="PIRSF036625">
    <property type="entry name" value="GAF_ANTAR"/>
    <property type="match status" value="1"/>
</dbReference>
<evidence type="ECO:0000259" key="5">
    <source>
        <dbReference type="PROSITE" id="PS50921"/>
    </source>
</evidence>
<dbReference type="InterPro" id="IPR036388">
    <property type="entry name" value="WH-like_DNA-bd_sf"/>
</dbReference>
<keyword evidence="1" id="KW-0808">Transferase</keyword>
<keyword evidence="3" id="KW-0805">Transcription regulation</keyword>
<dbReference type="Gene3D" id="1.10.10.10">
    <property type="entry name" value="Winged helix-like DNA-binding domain superfamily/Winged helix DNA-binding domain"/>
    <property type="match status" value="1"/>
</dbReference>
<dbReference type="Proteomes" id="UP000635387">
    <property type="component" value="Unassembled WGS sequence"/>
</dbReference>
<evidence type="ECO:0000256" key="1">
    <source>
        <dbReference type="ARBA" id="ARBA00022679"/>
    </source>
</evidence>
<reference evidence="7" key="1">
    <citation type="journal article" date="2019" name="Int. J. Syst. Evol. Microbiol.">
        <title>The Global Catalogue of Microorganisms (GCM) 10K type strain sequencing project: providing services to taxonomists for standard genome sequencing and annotation.</title>
        <authorList>
            <consortium name="The Broad Institute Genomics Platform"/>
            <consortium name="The Broad Institute Genome Sequencing Center for Infectious Disease"/>
            <person name="Wu L."/>
            <person name="Ma J."/>
        </authorList>
    </citation>
    <scope>NUCLEOTIDE SEQUENCE [LARGE SCALE GENOMIC DNA]</scope>
    <source>
        <strain evidence="7">CGMCC 4.7683</strain>
    </source>
</reference>
<proteinExistence type="predicted"/>
<dbReference type="SMART" id="SM01012">
    <property type="entry name" value="ANTAR"/>
    <property type="match status" value="1"/>
</dbReference>
<feature type="domain" description="ANTAR" evidence="5">
    <location>
        <begin position="165"/>
        <end position="226"/>
    </location>
</feature>
<protein>
    <submittedName>
        <fullName evidence="6">Transcriptional regulator</fullName>
    </submittedName>
</protein>
<keyword evidence="4" id="KW-0804">Transcription</keyword>
<sequence length="232" mass="25018">MSSPESLVDDTVSAALGSIARTLQAEPDVESTLAAIVKAAVDHVPGADYAGISLVERKRRIRTVAPTDEVVATIDEVQYRTGQGPCLDAIADHQSYRTGDLTTEDRWPAFTLAAAETGVRSMLSYRLFVSETTLGALNLYSRGVCAFSDRTQREGEIFASHSAIALIGAQTEAHLHSALVHRDVIGMAKGILMNHHGIGPVEAFRLLVEASQAANLKLHQVATWLVDHHLEL</sequence>